<keyword evidence="2" id="KW-1185">Reference proteome</keyword>
<protein>
    <submittedName>
        <fullName evidence="1">Uncharacterized protein</fullName>
    </submittedName>
</protein>
<sequence length="41" mass="4794">MYPLFSVIPLNRKSLFPFYHTTNQKARAGFIHLRGPLFLSN</sequence>
<reference evidence="1 2" key="1">
    <citation type="submission" date="2009-01" db="EMBL/GenBank/DDBJ databases">
        <authorList>
            <person name="Fulton L."/>
            <person name="Clifton S."/>
            <person name="Fulton B."/>
            <person name="Xu J."/>
            <person name="Minx P."/>
            <person name="Pepin K.H."/>
            <person name="Johnson M."/>
            <person name="Bhonagiri V."/>
            <person name="Nash W.E."/>
            <person name="Mardis E.R."/>
            <person name="Wilson R.K."/>
        </authorList>
    </citation>
    <scope>NUCLEOTIDE SEQUENCE [LARGE SCALE GENOMIC DNA]</scope>
    <source>
        <strain evidence="1 2">DSM 5476</strain>
    </source>
</reference>
<dbReference type="HOGENOM" id="CLU_3268107_0_0_9"/>
<gene>
    <name evidence="1" type="ORF">CLOSTMETH_01243</name>
</gene>
<proteinExistence type="predicted"/>
<evidence type="ECO:0000313" key="1">
    <source>
        <dbReference type="EMBL" id="EEG31143.1"/>
    </source>
</evidence>
<name>C0EBM5_9FIRM</name>
<dbReference type="Proteomes" id="UP000003340">
    <property type="component" value="Unassembled WGS sequence"/>
</dbReference>
<organism evidence="1 2">
    <name type="scientific">[Clostridium] methylpentosum DSM 5476</name>
    <dbReference type="NCBI Taxonomy" id="537013"/>
    <lineage>
        <taxon>Bacteria</taxon>
        <taxon>Bacillati</taxon>
        <taxon>Bacillota</taxon>
        <taxon>Clostridia</taxon>
        <taxon>Eubacteriales</taxon>
        <taxon>Oscillospiraceae</taxon>
        <taxon>Oscillospiraceae incertae sedis</taxon>
    </lineage>
</organism>
<dbReference type="AlphaFoldDB" id="C0EBM5"/>
<evidence type="ECO:0000313" key="2">
    <source>
        <dbReference type="Proteomes" id="UP000003340"/>
    </source>
</evidence>
<reference evidence="1 2" key="2">
    <citation type="submission" date="2009-02" db="EMBL/GenBank/DDBJ databases">
        <title>Draft genome sequence of Clostridium methylpentosum (DSM 5476).</title>
        <authorList>
            <person name="Sudarsanam P."/>
            <person name="Ley R."/>
            <person name="Guruge J."/>
            <person name="Turnbaugh P.J."/>
            <person name="Mahowald M."/>
            <person name="Liep D."/>
            <person name="Gordon J."/>
        </authorList>
    </citation>
    <scope>NUCLEOTIDE SEQUENCE [LARGE SCALE GENOMIC DNA]</scope>
    <source>
        <strain evidence="1 2">DSM 5476</strain>
    </source>
</reference>
<dbReference type="EMBL" id="ACEC01000043">
    <property type="protein sequence ID" value="EEG31143.1"/>
    <property type="molecule type" value="Genomic_DNA"/>
</dbReference>
<comment type="caution">
    <text evidence="1">The sequence shown here is derived from an EMBL/GenBank/DDBJ whole genome shotgun (WGS) entry which is preliminary data.</text>
</comment>
<accession>C0EBM5</accession>